<dbReference type="InterPro" id="IPR036457">
    <property type="entry name" value="PPM-type-like_dom_sf"/>
</dbReference>
<comment type="caution">
    <text evidence="4">The sequence shown here is derived from an EMBL/GenBank/DDBJ whole genome shotgun (WGS) entry which is preliminary data.</text>
</comment>
<feature type="domain" description="GAF" evidence="2">
    <location>
        <begin position="20"/>
        <end position="149"/>
    </location>
</feature>
<keyword evidence="1" id="KW-0378">Hydrolase</keyword>
<dbReference type="CDD" id="cd16936">
    <property type="entry name" value="HATPase_RsbW-like"/>
    <property type="match status" value="1"/>
</dbReference>
<dbReference type="PANTHER" id="PTHR43156">
    <property type="entry name" value="STAGE II SPORULATION PROTEIN E-RELATED"/>
    <property type="match status" value="1"/>
</dbReference>
<dbReference type="Gene3D" id="3.60.40.10">
    <property type="entry name" value="PPM-type phosphatase domain"/>
    <property type="match status" value="1"/>
</dbReference>
<dbReference type="InterPro" id="IPR003018">
    <property type="entry name" value="GAF"/>
</dbReference>
<dbReference type="SUPFAM" id="SSF81606">
    <property type="entry name" value="PP2C-like"/>
    <property type="match status" value="1"/>
</dbReference>
<name>A0ABV3P5V3_9ACTN</name>
<dbReference type="InterPro" id="IPR003594">
    <property type="entry name" value="HATPase_dom"/>
</dbReference>
<dbReference type="Proteomes" id="UP001555826">
    <property type="component" value="Unassembled WGS sequence"/>
</dbReference>
<dbReference type="PANTHER" id="PTHR43156:SF2">
    <property type="entry name" value="STAGE II SPORULATION PROTEIN E"/>
    <property type="match status" value="1"/>
</dbReference>
<dbReference type="InterPro" id="IPR029016">
    <property type="entry name" value="GAF-like_dom_sf"/>
</dbReference>
<dbReference type="Pfam" id="PF07228">
    <property type="entry name" value="SpoIIE"/>
    <property type="match status" value="1"/>
</dbReference>
<dbReference type="SMART" id="SM00331">
    <property type="entry name" value="PP2C_SIG"/>
    <property type="match status" value="1"/>
</dbReference>
<dbReference type="InterPro" id="IPR036890">
    <property type="entry name" value="HATPase_C_sf"/>
</dbReference>
<dbReference type="Gene3D" id="3.30.450.40">
    <property type="match status" value="1"/>
</dbReference>
<dbReference type="Pfam" id="PF13581">
    <property type="entry name" value="HATPase_c_2"/>
    <property type="match status" value="1"/>
</dbReference>
<proteinExistence type="predicted"/>
<dbReference type="SMART" id="SM00065">
    <property type="entry name" value="GAF"/>
    <property type="match status" value="2"/>
</dbReference>
<dbReference type="Pfam" id="PF13185">
    <property type="entry name" value="GAF_2"/>
    <property type="match status" value="1"/>
</dbReference>
<reference evidence="4 5" key="1">
    <citation type="submission" date="2024-07" db="EMBL/GenBank/DDBJ databases">
        <authorList>
            <person name="Thanompreechachai J."/>
            <person name="Duangmal K."/>
        </authorList>
    </citation>
    <scope>NUCLEOTIDE SEQUENCE [LARGE SCALE GENOMIC DNA]</scope>
    <source>
        <strain evidence="4 5">KCTC 19886</strain>
    </source>
</reference>
<dbReference type="InterPro" id="IPR052016">
    <property type="entry name" value="Bact_Sigma-Reg"/>
</dbReference>
<evidence type="ECO:0000313" key="4">
    <source>
        <dbReference type="EMBL" id="MEW9264999.1"/>
    </source>
</evidence>
<gene>
    <name evidence="4" type="ORF">AB1207_09590</name>
</gene>
<dbReference type="RefSeq" id="WP_367637890.1">
    <property type="nucleotide sequence ID" value="NZ_JBFNQN010000006.1"/>
</dbReference>
<evidence type="ECO:0000313" key="5">
    <source>
        <dbReference type="Proteomes" id="UP001555826"/>
    </source>
</evidence>
<dbReference type="Gene3D" id="3.30.565.10">
    <property type="entry name" value="Histidine kinase-like ATPase, C-terminal domain"/>
    <property type="match status" value="1"/>
</dbReference>
<organism evidence="4 5">
    <name type="scientific">Kineococcus endophyticus</name>
    <dbReference type="NCBI Taxonomy" id="1181883"/>
    <lineage>
        <taxon>Bacteria</taxon>
        <taxon>Bacillati</taxon>
        <taxon>Actinomycetota</taxon>
        <taxon>Actinomycetes</taxon>
        <taxon>Kineosporiales</taxon>
        <taxon>Kineosporiaceae</taxon>
        <taxon>Kineococcus</taxon>
    </lineage>
</organism>
<evidence type="ECO:0000259" key="2">
    <source>
        <dbReference type="SMART" id="SM00065"/>
    </source>
</evidence>
<keyword evidence="5" id="KW-1185">Reference proteome</keyword>
<dbReference type="SUPFAM" id="SSF55781">
    <property type="entry name" value="GAF domain-like"/>
    <property type="match status" value="1"/>
</dbReference>
<evidence type="ECO:0000259" key="3">
    <source>
        <dbReference type="SMART" id="SM00331"/>
    </source>
</evidence>
<sequence length="701" mass="73261">MLDGLHRHLRAVTRPDVAGDVPALLRSAGRAARAAVGADHSVVCVQGDPAHLPRGRLYLVDGEGFLDVDVPPRLAARAGGALAERDLDVPGLASPAPHALVVPLGDGTPGTLVLTRATAFSADEEEAAGVLGLSLGLAVQSALLTVSERTAAGRASRGALLERVTGLLQTSATTAEITERIPPAVVEVLDCLSSSLYVVDGDELVGQAHPPLPEPVRTRLQRVDRAADTPMSEAVRTGRPVVLTSAEIPRYRDLAGLDPERIGVALVVPLAGRDELVLGTLTVNWAERSPLEHTDLDLFAAVAAQLAVALERAQLLDAERSSRAALSRSHEALGRLARDLQRGLLPQRLPHRAGLDVATRYAPALAGSEIGGDWYDAVGDGSDGSDVALIIGDVQGHSTRAAGLMGQVRTAVRAYVSEGHDPSAALERTNRLLVDLDAGRFATCCLVRLDTATGVLTVASAGHNAPLVVDDAGFRELAVDPGPPLGVDHGAVYPATRYRLLGRSVLVLHTDGVVEVLGEGSDEGERALHDTLRTVAGRATTADELATTVMAAIPHELTDDAALLVATFAGADVGRLDASLWLPPDIRAVSTAREFLRDRLTAWSTDELLDEAELVLSELVTNALVHTDGGAGLALRFDGADRRLRIAVEDSSTRSPHGRDAPPDALGGRGLSIVDAVADAWGVDVGQAGKTVWADLAVESD</sequence>
<dbReference type="InterPro" id="IPR001932">
    <property type="entry name" value="PPM-type_phosphatase-like_dom"/>
</dbReference>
<protein>
    <submittedName>
        <fullName evidence="4">SpoIIE family protein phosphatase</fullName>
    </submittedName>
</protein>
<dbReference type="EMBL" id="JBFNQN010000006">
    <property type="protein sequence ID" value="MEW9264999.1"/>
    <property type="molecule type" value="Genomic_DNA"/>
</dbReference>
<dbReference type="SUPFAM" id="SSF55874">
    <property type="entry name" value="ATPase domain of HSP90 chaperone/DNA topoisomerase II/histidine kinase"/>
    <property type="match status" value="1"/>
</dbReference>
<accession>A0ABV3P5V3</accession>
<feature type="domain" description="GAF" evidence="2">
    <location>
        <begin position="173"/>
        <end position="320"/>
    </location>
</feature>
<feature type="domain" description="PPM-type phosphatase" evidence="3">
    <location>
        <begin position="355"/>
        <end position="568"/>
    </location>
</feature>
<evidence type="ECO:0000256" key="1">
    <source>
        <dbReference type="ARBA" id="ARBA00022801"/>
    </source>
</evidence>